<feature type="compositionally biased region" description="Basic and acidic residues" evidence="7">
    <location>
        <begin position="259"/>
        <end position="280"/>
    </location>
</feature>
<dbReference type="GeneID" id="17309862"/>
<dbReference type="SUPFAM" id="SSF109905">
    <property type="entry name" value="Surp module (SWAP domain)"/>
    <property type="match status" value="2"/>
</dbReference>
<reference evidence="11" key="2">
    <citation type="submission" date="2012-11" db="EMBL/GenBank/DDBJ databases">
        <authorList>
            <person name="Kuo A."/>
            <person name="Curtis B.A."/>
            <person name="Tanifuji G."/>
            <person name="Burki F."/>
            <person name="Gruber A."/>
            <person name="Irimia M."/>
            <person name="Maruyama S."/>
            <person name="Arias M.C."/>
            <person name="Ball S.G."/>
            <person name="Gile G.H."/>
            <person name="Hirakawa Y."/>
            <person name="Hopkins J.F."/>
            <person name="Rensing S.A."/>
            <person name="Schmutz J."/>
            <person name="Symeonidi A."/>
            <person name="Elias M."/>
            <person name="Eveleigh R.J."/>
            <person name="Herman E.K."/>
            <person name="Klute M.J."/>
            <person name="Nakayama T."/>
            <person name="Obornik M."/>
            <person name="Reyes-Prieto A."/>
            <person name="Armbrust E.V."/>
            <person name="Aves S.J."/>
            <person name="Beiko R.G."/>
            <person name="Coutinho P."/>
            <person name="Dacks J.B."/>
            <person name="Durnford D.G."/>
            <person name="Fast N.M."/>
            <person name="Green B.R."/>
            <person name="Grisdale C."/>
            <person name="Hempe F."/>
            <person name="Henrissat B."/>
            <person name="Hoppner M.P."/>
            <person name="Ishida K.-I."/>
            <person name="Kim E."/>
            <person name="Koreny L."/>
            <person name="Kroth P.G."/>
            <person name="Liu Y."/>
            <person name="Malik S.-B."/>
            <person name="Maier U.G."/>
            <person name="McRose D."/>
            <person name="Mock T."/>
            <person name="Neilson J.A."/>
            <person name="Onodera N.T."/>
            <person name="Poole A.M."/>
            <person name="Pritham E.J."/>
            <person name="Richards T.A."/>
            <person name="Rocap G."/>
            <person name="Roy S.W."/>
            <person name="Sarai C."/>
            <person name="Schaack S."/>
            <person name="Shirato S."/>
            <person name="Slamovits C.H."/>
            <person name="Spencer D.F."/>
            <person name="Suzuki S."/>
            <person name="Worden A.Z."/>
            <person name="Zauner S."/>
            <person name="Barry K."/>
            <person name="Bell C."/>
            <person name="Bharti A.K."/>
            <person name="Crow J.A."/>
            <person name="Grimwood J."/>
            <person name="Kramer R."/>
            <person name="Lindquist E."/>
            <person name="Lucas S."/>
            <person name="Salamov A."/>
            <person name="McFadden G.I."/>
            <person name="Lane C.E."/>
            <person name="Keeling P.J."/>
            <person name="Gray M.W."/>
            <person name="Grigoriev I.V."/>
            <person name="Archibald J.M."/>
        </authorList>
    </citation>
    <scope>NUCLEOTIDE SEQUENCE</scope>
    <source>
        <strain evidence="11">CCMP2712</strain>
    </source>
</reference>
<evidence type="ECO:0000256" key="3">
    <source>
        <dbReference type="ARBA" id="ARBA00022884"/>
    </source>
</evidence>
<feature type="compositionally biased region" description="Polar residues" evidence="7">
    <location>
        <begin position="295"/>
        <end position="307"/>
    </location>
</feature>
<dbReference type="RefSeq" id="XP_005840462.1">
    <property type="nucleotide sequence ID" value="XM_005840405.1"/>
</dbReference>
<dbReference type="PaxDb" id="55529-EKX53482"/>
<evidence type="ECO:0000256" key="4">
    <source>
        <dbReference type="ARBA" id="ARBA00023015"/>
    </source>
</evidence>
<dbReference type="HOGENOM" id="CLU_511395_0_0_1"/>
<dbReference type="eggNOG" id="KOG1847">
    <property type="taxonomic scope" value="Eukaryota"/>
</dbReference>
<sequence length="533" mass="59846">MERFEDLQVVGYSCDIYDDPQTALRLEKEEHLLLWMENKEENLWIDRYDARLLLEDRNLFAKSNSKISALSTKEVEEEDMIDEERYRDLPPGDGSEIFDTPKVVEKEEPEPIQDAERTQSKGNEYGRVHFSFSDPQPKPEVITPVPEEIAKFAAGWLTDLPPGSMLPRTYKQHQVIEHTAKFVLKQGTKMEAMLKVKHGGSPAFQFLLIDNPLQKYYKAVLSYLRVCPEAAELPTLLPSVSSDVTNAENVSESSSAGAQREEKEESNAKGEPKEPSKKPAETIIHTSSTSAAATQSQLDLASSSKPTEPSRPPEEIYKTIEKLVEWIRKSGIEFEAKVREKQKGDPRFDFLLPWNPYNAYYRYRLSSVMAESSLSSTNGNEKNKTEGASQPTRQDSQDEDPHKITTVEAITSFGGESQSASAAVVDKEGAAGEKEDEQSEQKKEENLTPAEKKALRLQKAKMMAKQFEEKLRSSGLMSGSPNSDMSSSKEGDEEVKQLDEEGTGQDTNANRASDEEAKDEGEIERRVSLLTLF</sequence>
<dbReference type="STRING" id="905079.L1JYN6"/>
<dbReference type="InterPro" id="IPR035967">
    <property type="entry name" value="SWAP/Surp_sf"/>
</dbReference>
<feature type="compositionally biased region" description="Basic and acidic residues" evidence="7">
    <location>
        <begin position="395"/>
        <end position="405"/>
    </location>
</feature>
<keyword evidence="11" id="KW-1185">Reference proteome</keyword>
<organism evidence="9">
    <name type="scientific">Guillardia theta (strain CCMP2712)</name>
    <name type="common">Cryptophyte</name>
    <dbReference type="NCBI Taxonomy" id="905079"/>
    <lineage>
        <taxon>Eukaryota</taxon>
        <taxon>Cryptophyceae</taxon>
        <taxon>Pyrenomonadales</taxon>
        <taxon>Geminigeraceae</taxon>
        <taxon>Guillardia</taxon>
    </lineage>
</organism>
<dbReference type="InterPro" id="IPR000061">
    <property type="entry name" value="Surp"/>
</dbReference>
<feature type="region of interest" description="Disordered" evidence="7">
    <location>
        <begin position="244"/>
        <end position="315"/>
    </location>
</feature>
<feature type="domain" description="SURP motif" evidence="8">
    <location>
        <begin position="319"/>
        <end position="361"/>
    </location>
</feature>
<evidence type="ECO:0000313" key="10">
    <source>
        <dbReference type="EnsemblProtists" id="EKX53482"/>
    </source>
</evidence>
<dbReference type="Pfam" id="PF09750">
    <property type="entry name" value="DRY_EERY"/>
    <property type="match status" value="1"/>
</dbReference>
<feature type="compositionally biased region" description="Polar residues" evidence="7">
    <location>
        <begin position="244"/>
        <end position="257"/>
    </location>
</feature>
<feature type="compositionally biased region" description="Basic and acidic residues" evidence="7">
    <location>
        <begin position="487"/>
        <end position="499"/>
    </location>
</feature>
<evidence type="ECO:0000256" key="2">
    <source>
        <dbReference type="ARBA" id="ARBA00022737"/>
    </source>
</evidence>
<dbReference type="Proteomes" id="UP000011087">
    <property type="component" value="Unassembled WGS sequence"/>
</dbReference>
<proteinExistence type="predicted"/>
<name>L1JYN6_GUITC</name>
<dbReference type="OrthoDB" id="447637at2759"/>
<accession>L1JYN6</accession>
<dbReference type="PANTHER" id="PTHR13161">
    <property type="entry name" value="SPLICING FACTOR SUPPRESSOR OF WHITE APRICOT"/>
    <property type="match status" value="1"/>
</dbReference>
<keyword evidence="1" id="KW-0507">mRNA processing</keyword>
<keyword evidence="4" id="KW-0805">Transcription regulation</keyword>
<evidence type="ECO:0000256" key="5">
    <source>
        <dbReference type="ARBA" id="ARBA00023163"/>
    </source>
</evidence>
<keyword evidence="6" id="KW-0508">mRNA splicing</keyword>
<evidence type="ECO:0000313" key="11">
    <source>
        <dbReference type="Proteomes" id="UP000011087"/>
    </source>
</evidence>
<feature type="region of interest" description="Disordered" evidence="7">
    <location>
        <begin position="371"/>
        <end position="533"/>
    </location>
</feature>
<dbReference type="KEGG" id="gtt:GUITHDRAFT_133187"/>
<feature type="compositionally biased region" description="Basic and acidic residues" evidence="7">
    <location>
        <begin position="425"/>
        <end position="454"/>
    </location>
</feature>
<dbReference type="InterPro" id="IPR040397">
    <property type="entry name" value="SWAP"/>
</dbReference>
<dbReference type="InterPro" id="IPR019147">
    <property type="entry name" value="SWAP_N_domain"/>
</dbReference>
<feature type="domain" description="SURP motif" evidence="8">
    <location>
        <begin position="175"/>
        <end position="217"/>
    </location>
</feature>
<reference evidence="9 11" key="1">
    <citation type="journal article" date="2012" name="Nature">
        <title>Algal genomes reveal evolutionary mosaicism and the fate of nucleomorphs.</title>
        <authorList>
            <consortium name="DOE Joint Genome Institute"/>
            <person name="Curtis B.A."/>
            <person name="Tanifuji G."/>
            <person name="Burki F."/>
            <person name="Gruber A."/>
            <person name="Irimia M."/>
            <person name="Maruyama S."/>
            <person name="Arias M.C."/>
            <person name="Ball S.G."/>
            <person name="Gile G.H."/>
            <person name="Hirakawa Y."/>
            <person name="Hopkins J.F."/>
            <person name="Kuo A."/>
            <person name="Rensing S.A."/>
            <person name="Schmutz J."/>
            <person name="Symeonidi A."/>
            <person name="Elias M."/>
            <person name="Eveleigh R.J."/>
            <person name="Herman E.K."/>
            <person name="Klute M.J."/>
            <person name="Nakayama T."/>
            <person name="Obornik M."/>
            <person name="Reyes-Prieto A."/>
            <person name="Armbrust E.V."/>
            <person name="Aves S.J."/>
            <person name="Beiko R.G."/>
            <person name="Coutinho P."/>
            <person name="Dacks J.B."/>
            <person name="Durnford D.G."/>
            <person name="Fast N.M."/>
            <person name="Green B.R."/>
            <person name="Grisdale C.J."/>
            <person name="Hempel F."/>
            <person name="Henrissat B."/>
            <person name="Hoppner M.P."/>
            <person name="Ishida K."/>
            <person name="Kim E."/>
            <person name="Koreny L."/>
            <person name="Kroth P.G."/>
            <person name="Liu Y."/>
            <person name="Malik S.B."/>
            <person name="Maier U.G."/>
            <person name="McRose D."/>
            <person name="Mock T."/>
            <person name="Neilson J.A."/>
            <person name="Onodera N.T."/>
            <person name="Poole A.M."/>
            <person name="Pritham E.J."/>
            <person name="Richards T.A."/>
            <person name="Rocap G."/>
            <person name="Roy S.W."/>
            <person name="Sarai C."/>
            <person name="Schaack S."/>
            <person name="Shirato S."/>
            <person name="Slamovits C.H."/>
            <person name="Spencer D.F."/>
            <person name="Suzuki S."/>
            <person name="Worden A.Z."/>
            <person name="Zauner S."/>
            <person name="Barry K."/>
            <person name="Bell C."/>
            <person name="Bharti A.K."/>
            <person name="Crow J.A."/>
            <person name="Grimwood J."/>
            <person name="Kramer R."/>
            <person name="Lindquist E."/>
            <person name="Lucas S."/>
            <person name="Salamov A."/>
            <person name="McFadden G.I."/>
            <person name="Lane C.E."/>
            <person name="Keeling P.J."/>
            <person name="Gray M.W."/>
            <person name="Grigoriev I.V."/>
            <person name="Archibald J.M."/>
        </authorList>
    </citation>
    <scope>NUCLEOTIDE SEQUENCE</scope>
    <source>
        <strain evidence="9 11">CCMP2712</strain>
    </source>
</reference>
<protein>
    <recommendedName>
        <fullName evidence="8">SURP motif domain-containing protein</fullName>
    </recommendedName>
</protein>
<evidence type="ECO:0000256" key="1">
    <source>
        <dbReference type="ARBA" id="ARBA00022664"/>
    </source>
</evidence>
<keyword evidence="3" id="KW-0694">RNA-binding</keyword>
<dbReference type="AlphaFoldDB" id="L1JYN6"/>
<evidence type="ECO:0000256" key="7">
    <source>
        <dbReference type="SAM" id="MobiDB-lite"/>
    </source>
</evidence>
<dbReference type="EMBL" id="JH992970">
    <property type="protein sequence ID" value="EKX53482.1"/>
    <property type="molecule type" value="Genomic_DNA"/>
</dbReference>
<dbReference type="Pfam" id="PF01805">
    <property type="entry name" value="Surp"/>
    <property type="match status" value="2"/>
</dbReference>
<evidence type="ECO:0000256" key="6">
    <source>
        <dbReference type="ARBA" id="ARBA00023187"/>
    </source>
</evidence>
<keyword evidence="5" id="KW-0804">Transcription</keyword>
<reference evidence="10" key="3">
    <citation type="submission" date="2015-06" db="UniProtKB">
        <authorList>
            <consortium name="EnsemblProtists"/>
        </authorList>
    </citation>
    <scope>IDENTIFICATION</scope>
</reference>
<dbReference type="Gene3D" id="1.10.10.790">
    <property type="entry name" value="Surp module"/>
    <property type="match status" value="2"/>
</dbReference>
<evidence type="ECO:0000259" key="8">
    <source>
        <dbReference type="PROSITE" id="PS50128"/>
    </source>
</evidence>
<dbReference type="EnsemblProtists" id="EKX53482">
    <property type="protein sequence ID" value="EKX53482"/>
    <property type="gene ID" value="GUITHDRAFT_133187"/>
</dbReference>
<evidence type="ECO:0000313" key="9">
    <source>
        <dbReference type="EMBL" id="EKX53482.1"/>
    </source>
</evidence>
<dbReference type="GO" id="GO:0003723">
    <property type="term" value="F:RNA binding"/>
    <property type="evidence" value="ECO:0007669"/>
    <property type="project" value="UniProtKB-KW"/>
</dbReference>
<dbReference type="SMART" id="SM00648">
    <property type="entry name" value="SWAP"/>
    <property type="match status" value="2"/>
</dbReference>
<dbReference type="PROSITE" id="PS50128">
    <property type="entry name" value="SURP"/>
    <property type="match status" value="2"/>
</dbReference>
<keyword evidence="2" id="KW-0677">Repeat</keyword>
<dbReference type="PANTHER" id="PTHR13161:SF15">
    <property type="entry name" value="SPLICING FACTOR, SUPPRESSOR OF WHITE-APRICOT HOMOLOG"/>
    <property type="match status" value="1"/>
</dbReference>
<dbReference type="GO" id="GO:0000395">
    <property type="term" value="P:mRNA 5'-splice site recognition"/>
    <property type="evidence" value="ECO:0007669"/>
    <property type="project" value="TreeGrafter"/>
</dbReference>
<gene>
    <name evidence="9" type="ORF">GUITHDRAFT_133187</name>
</gene>
<dbReference type="OMA" id="STWNRDH"/>
<dbReference type="SMART" id="SM01141">
    <property type="entry name" value="DRY_EERY"/>
    <property type="match status" value="1"/>
</dbReference>